<dbReference type="GO" id="GO:0016887">
    <property type="term" value="F:ATP hydrolysis activity"/>
    <property type="evidence" value="ECO:0007669"/>
    <property type="project" value="InterPro"/>
</dbReference>
<evidence type="ECO:0000256" key="1">
    <source>
        <dbReference type="ARBA" id="ARBA00004514"/>
    </source>
</evidence>
<dbReference type="InterPro" id="IPR029067">
    <property type="entry name" value="CDC48_domain_2-like_sf"/>
</dbReference>
<dbReference type="InterPro" id="IPR003959">
    <property type="entry name" value="ATPase_AAA_core"/>
</dbReference>
<name>A0AAD5TIY4_9FUNG</name>
<comment type="subunit">
    <text evidence="17">Interacts with PEX6; forming the PEX1-PEX6 AAA ATPase complex, which is composed of a heterohexamer formed by a trimer of PEX1-PEX6 dimers.</text>
</comment>
<evidence type="ECO:0000256" key="7">
    <source>
        <dbReference type="ARBA" id="ARBA00022741"/>
    </source>
</evidence>
<dbReference type="SMART" id="SM00382">
    <property type="entry name" value="AAA"/>
    <property type="match status" value="2"/>
</dbReference>
<dbReference type="Pfam" id="PF17862">
    <property type="entry name" value="AAA_lid_3"/>
    <property type="match status" value="1"/>
</dbReference>
<evidence type="ECO:0000313" key="21">
    <source>
        <dbReference type="Proteomes" id="UP001212152"/>
    </source>
</evidence>
<dbReference type="FunFam" id="1.10.8.60:FF:000105">
    <property type="entry name" value="PeRoXisome assembly factor"/>
    <property type="match status" value="1"/>
</dbReference>
<comment type="subcellular location">
    <subcellularLocation>
        <location evidence="1">Cytoplasm</location>
        <location evidence="1">Cytosol</location>
    </subcellularLocation>
    <subcellularLocation>
        <location evidence="15">Peroxisome membrane</location>
    </subcellularLocation>
</comment>
<evidence type="ECO:0000259" key="19">
    <source>
        <dbReference type="SMART" id="SM00382"/>
    </source>
</evidence>
<comment type="catalytic activity">
    <reaction evidence="16">
        <text>ATP + H2O = ADP + phosphate + H(+)</text>
        <dbReference type="Rhea" id="RHEA:13065"/>
        <dbReference type="ChEBI" id="CHEBI:15377"/>
        <dbReference type="ChEBI" id="CHEBI:15378"/>
        <dbReference type="ChEBI" id="CHEBI:30616"/>
        <dbReference type="ChEBI" id="CHEBI:43474"/>
        <dbReference type="ChEBI" id="CHEBI:456216"/>
    </reaction>
    <physiologicalReaction direction="left-to-right" evidence="16">
        <dbReference type="Rhea" id="RHEA:13066"/>
    </physiologicalReaction>
</comment>
<dbReference type="InterPro" id="IPR050168">
    <property type="entry name" value="AAA_ATPase_domain"/>
</dbReference>
<evidence type="ECO:0000313" key="20">
    <source>
        <dbReference type="EMBL" id="KAJ3177904.1"/>
    </source>
</evidence>
<evidence type="ECO:0000256" key="13">
    <source>
        <dbReference type="ARBA" id="ARBA00032509"/>
    </source>
</evidence>
<keyword evidence="5" id="KW-0962">Peroxisome biogenesis</keyword>
<evidence type="ECO:0000256" key="8">
    <source>
        <dbReference type="ARBA" id="ARBA00022801"/>
    </source>
</evidence>
<feature type="region of interest" description="Disordered" evidence="18">
    <location>
        <begin position="1033"/>
        <end position="1060"/>
    </location>
</feature>
<evidence type="ECO:0000256" key="16">
    <source>
        <dbReference type="ARBA" id="ARBA00048778"/>
    </source>
</evidence>
<keyword evidence="7" id="KW-0547">Nucleotide-binding</keyword>
<keyword evidence="21" id="KW-1185">Reference proteome</keyword>
<evidence type="ECO:0000256" key="18">
    <source>
        <dbReference type="SAM" id="MobiDB-lite"/>
    </source>
</evidence>
<dbReference type="Pfam" id="PF09262">
    <property type="entry name" value="PEX-1N"/>
    <property type="match status" value="1"/>
</dbReference>
<evidence type="ECO:0000256" key="12">
    <source>
        <dbReference type="ARBA" id="ARBA00023140"/>
    </source>
</evidence>
<keyword evidence="6" id="KW-0677">Repeat</keyword>
<dbReference type="GO" id="GO:0016558">
    <property type="term" value="P:protein import into peroxisome matrix"/>
    <property type="evidence" value="ECO:0007669"/>
    <property type="project" value="TreeGrafter"/>
</dbReference>
<evidence type="ECO:0000256" key="9">
    <source>
        <dbReference type="ARBA" id="ARBA00022840"/>
    </source>
</evidence>
<dbReference type="Gene3D" id="2.40.40.20">
    <property type="match status" value="1"/>
</dbReference>
<protein>
    <recommendedName>
        <fullName evidence="14">Peroxisomal ATPase PEX1</fullName>
    </recommendedName>
    <alternativeName>
        <fullName evidence="13">Peroxin-1</fullName>
    </alternativeName>
</protein>
<evidence type="ECO:0000256" key="17">
    <source>
        <dbReference type="ARBA" id="ARBA00064205"/>
    </source>
</evidence>
<dbReference type="Gene3D" id="1.10.8.60">
    <property type="match status" value="2"/>
</dbReference>
<evidence type="ECO:0000256" key="14">
    <source>
        <dbReference type="ARBA" id="ARBA00034532"/>
    </source>
</evidence>
<dbReference type="FunFam" id="3.40.50.300:FF:000149">
    <property type="entry name" value="Nuclear valosin-containing protein-like"/>
    <property type="match status" value="1"/>
</dbReference>
<keyword evidence="11" id="KW-0472">Membrane</keyword>
<dbReference type="PROSITE" id="PS00674">
    <property type="entry name" value="AAA"/>
    <property type="match status" value="1"/>
</dbReference>
<dbReference type="InterPro" id="IPR027417">
    <property type="entry name" value="P-loop_NTPase"/>
</dbReference>
<dbReference type="AlphaFoldDB" id="A0AAD5TIY4"/>
<gene>
    <name evidence="20" type="primary">PEX1</name>
    <name evidence="20" type="ORF">HDU87_004186</name>
</gene>
<evidence type="ECO:0000256" key="5">
    <source>
        <dbReference type="ARBA" id="ARBA00022593"/>
    </source>
</evidence>
<keyword evidence="3" id="KW-0813">Transport</keyword>
<dbReference type="InterPro" id="IPR003593">
    <property type="entry name" value="AAA+_ATPase"/>
</dbReference>
<dbReference type="PANTHER" id="PTHR23077:SF12">
    <property type="entry name" value="PEROXISOMAL ATPASE PEX1"/>
    <property type="match status" value="1"/>
</dbReference>
<evidence type="ECO:0000256" key="2">
    <source>
        <dbReference type="ARBA" id="ARBA00006914"/>
    </source>
</evidence>
<dbReference type="PANTHER" id="PTHR23077">
    <property type="entry name" value="AAA-FAMILY ATPASE"/>
    <property type="match status" value="1"/>
</dbReference>
<dbReference type="Gene3D" id="3.40.50.300">
    <property type="entry name" value="P-loop containing nucleotide triphosphate hydrolases"/>
    <property type="match status" value="2"/>
</dbReference>
<evidence type="ECO:0000256" key="15">
    <source>
        <dbReference type="ARBA" id="ARBA00046271"/>
    </source>
</evidence>
<sequence>MNNKTLVVAFENLSSTLVNLPPAWAHALWNQLESLKSGQVVLSLKWRSDARDGAEKKAAADARKAFVVWAGGAATKDRRQQSDFIEIDAQYGRALGIREGQTVHVEFCKDVAIGRSVNVEPLTVDDWEILELHAGYLEAQFLNQVRVVWKDQILTVWVHGQTVIKLKVIETDPDAPCVTLDTDAEVIVAPKQRWTPAAPVAPSDKATASEFSSAAPSQSSRLLPFDAFNPSDVGIADDPALPTLYLPQLKADGSTYDGSIVYIKKRDFAPGKQASADDADKENPTVNGNQDVVRMPTGIFVHCRHVPRLPAGHLWANAAVQTLLGLTAFTRVRLQATADEPLRQFKLAVHPITATASDQIVMRKSQADIDAAVKAVREYLGRITFHSGHALITDGTIHAIPLNIQAAATAHVIINVIPAKSAGAELGRKQMVFARLDAIVVEDITVDIESSVVVKGFGETAKARPVPRLAGVVELMAQLMTQLRCRIVSPIIRRSMGTPAPGGILLYGSRGLGKTSIINAATHAMAINHESLAHSEFLDCTDLARERVPKIKDAIQQAIHRAAWYSPSILVLDDLDRMLPAEQEHADSSRSRQLTEMFVDLAETARVRFGIVLLATCQQRASVNASLLTQHVFSEVLHILPPSKAQRQQILEQMISETGLADATPQSLDLSAVAGTTDGYSPSDLYTLTQRAVHEAAMRHLNAAALSSTLGSADTAPEGKGNDMKVASSDFEKAQEGFVPASLKGVKLEKGGGVEWADVGGLKETKRTLLETLEWPTKYAAIFANCSLRLRSGLLLYGFPGCGKTLLASAVAKECGLNFISVKGPELLNKYIGASEQSVRDLFERASAAKPCILFFDEFDAIAPRRGNDNTGVTDRVVNQMLTQMDGAEGLDGVYVLAATSRPDIIDPALLRPGRLDKSLLCGMPDAEERLEILAAVAGKLTLDPAVALEEYARRTEGFSGADLQALLYNAHLGAIHHVLDALDDRRDAGAAGPAGAGGAAGSSDIVVLQRGEVQTLTAVEKGELASKIEITQRNVSESLQPGSRGANGPSPSQPGHAPHKTVITAADLDTALRDTRPSISAQEKARLQRIYDGFLGGKPPGGAESVGQRSTMA</sequence>
<dbReference type="Proteomes" id="UP001212152">
    <property type="component" value="Unassembled WGS sequence"/>
</dbReference>
<feature type="domain" description="AAA+ ATPase" evidence="19">
    <location>
        <begin position="500"/>
        <end position="643"/>
    </location>
</feature>
<dbReference type="InterPro" id="IPR041569">
    <property type="entry name" value="AAA_lid_3"/>
</dbReference>
<evidence type="ECO:0000256" key="4">
    <source>
        <dbReference type="ARBA" id="ARBA00022490"/>
    </source>
</evidence>
<keyword evidence="9" id="KW-0067">ATP-binding</keyword>
<comment type="caution">
    <text evidence="20">The sequence shown here is derived from an EMBL/GenBank/DDBJ whole genome shotgun (WGS) entry which is preliminary data.</text>
</comment>
<dbReference type="InterPro" id="IPR015342">
    <property type="entry name" value="PEX1-N_C-lobe"/>
</dbReference>
<evidence type="ECO:0000256" key="3">
    <source>
        <dbReference type="ARBA" id="ARBA00022448"/>
    </source>
</evidence>
<evidence type="ECO:0000256" key="10">
    <source>
        <dbReference type="ARBA" id="ARBA00022927"/>
    </source>
</evidence>
<keyword evidence="8" id="KW-0378">Hydrolase</keyword>
<proteinExistence type="inferred from homology"/>
<dbReference type="EMBL" id="JADGJQ010000030">
    <property type="protein sequence ID" value="KAJ3177904.1"/>
    <property type="molecule type" value="Genomic_DNA"/>
</dbReference>
<organism evidence="20 21">
    <name type="scientific">Geranomyces variabilis</name>
    <dbReference type="NCBI Taxonomy" id="109894"/>
    <lineage>
        <taxon>Eukaryota</taxon>
        <taxon>Fungi</taxon>
        <taxon>Fungi incertae sedis</taxon>
        <taxon>Chytridiomycota</taxon>
        <taxon>Chytridiomycota incertae sedis</taxon>
        <taxon>Chytridiomycetes</taxon>
        <taxon>Spizellomycetales</taxon>
        <taxon>Powellomycetaceae</taxon>
        <taxon>Geranomyces</taxon>
    </lineage>
</organism>
<dbReference type="SUPFAM" id="SSF50692">
    <property type="entry name" value="ADC-like"/>
    <property type="match status" value="1"/>
</dbReference>
<keyword evidence="12" id="KW-0576">Peroxisome</keyword>
<feature type="domain" description="AAA+ ATPase" evidence="19">
    <location>
        <begin position="790"/>
        <end position="926"/>
    </location>
</feature>
<dbReference type="Gene3D" id="3.10.330.10">
    <property type="match status" value="1"/>
</dbReference>
<dbReference type="GO" id="GO:0005524">
    <property type="term" value="F:ATP binding"/>
    <property type="evidence" value="ECO:0007669"/>
    <property type="project" value="UniProtKB-KW"/>
</dbReference>
<feature type="compositionally biased region" description="Polar residues" evidence="18">
    <location>
        <begin position="1033"/>
        <end position="1042"/>
    </location>
</feature>
<keyword evidence="10" id="KW-0653">Protein transport</keyword>
<dbReference type="GO" id="GO:0005829">
    <property type="term" value="C:cytosol"/>
    <property type="evidence" value="ECO:0007669"/>
    <property type="project" value="UniProtKB-SubCell"/>
</dbReference>
<evidence type="ECO:0000256" key="6">
    <source>
        <dbReference type="ARBA" id="ARBA00022737"/>
    </source>
</evidence>
<comment type="similarity">
    <text evidence="2">Belongs to the AAA ATPase family.</text>
</comment>
<dbReference type="Pfam" id="PF00004">
    <property type="entry name" value="AAA"/>
    <property type="match status" value="2"/>
</dbReference>
<dbReference type="InterPro" id="IPR003960">
    <property type="entry name" value="ATPase_AAA_CS"/>
</dbReference>
<feature type="region of interest" description="Disordered" evidence="18">
    <location>
        <begin position="1093"/>
        <end position="1114"/>
    </location>
</feature>
<reference evidence="20" key="1">
    <citation type="submission" date="2020-05" db="EMBL/GenBank/DDBJ databases">
        <title>Phylogenomic resolution of chytrid fungi.</title>
        <authorList>
            <person name="Stajich J.E."/>
            <person name="Amses K."/>
            <person name="Simmons R."/>
            <person name="Seto K."/>
            <person name="Myers J."/>
            <person name="Bonds A."/>
            <person name="Quandt C.A."/>
            <person name="Barry K."/>
            <person name="Liu P."/>
            <person name="Grigoriev I."/>
            <person name="Longcore J.E."/>
            <person name="James T.Y."/>
        </authorList>
    </citation>
    <scope>NUCLEOTIDE SEQUENCE</scope>
    <source>
        <strain evidence="20">JEL0379</strain>
    </source>
</reference>
<dbReference type="SUPFAM" id="SSF52540">
    <property type="entry name" value="P-loop containing nucleoside triphosphate hydrolases"/>
    <property type="match status" value="2"/>
</dbReference>
<keyword evidence="4" id="KW-0963">Cytoplasm</keyword>
<accession>A0AAD5TIY4</accession>
<evidence type="ECO:0000256" key="11">
    <source>
        <dbReference type="ARBA" id="ARBA00023136"/>
    </source>
</evidence>
<dbReference type="GO" id="GO:0005778">
    <property type="term" value="C:peroxisomal membrane"/>
    <property type="evidence" value="ECO:0007669"/>
    <property type="project" value="UniProtKB-SubCell"/>
</dbReference>
<dbReference type="InterPro" id="IPR009010">
    <property type="entry name" value="Asp_de-COase-like_dom_sf"/>
</dbReference>
<dbReference type="SUPFAM" id="SSF54585">
    <property type="entry name" value="Cdc48 domain 2-like"/>
    <property type="match status" value="1"/>
</dbReference>